<evidence type="ECO:0000256" key="5">
    <source>
        <dbReference type="ARBA" id="ARBA00022970"/>
    </source>
</evidence>
<evidence type="ECO:0000313" key="17">
    <source>
        <dbReference type="Proteomes" id="UP000694546"/>
    </source>
</evidence>
<evidence type="ECO:0000256" key="1">
    <source>
        <dbReference type="ARBA" id="ARBA00004155"/>
    </source>
</evidence>
<feature type="transmembrane region" description="Helical" evidence="15">
    <location>
        <begin position="280"/>
        <end position="300"/>
    </location>
</feature>
<dbReference type="GO" id="GO:0080144">
    <property type="term" value="P:intracellular amino acid homeostasis"/>
    <property type="evidence" value="ECO:0007669"/>
    <property type="project" value="UniProtKB-ARBA"/>
</dbReference>
<dbReference type="RefSeq" id="XP_030206952.1">
    <property type="nucleotide sequence ID" value="XM_030351092.1"/>
</dbReference>
<evidence type="ECO:0000313" key="16">
    <source>
        <dbReference type="Ensembl" id="ENSGMOP00000017141.2"/>
    </source>
</evidence>
<keyword evidence="3 15" id="KW-0812">Transmembrane</keyword>
<protein>
    <recommendedName>
        <fullName evidence="12">Lysosomal amino acid transporter 1 homolog</fullName>
    </recommendedName>
    <alternativeName>
        <fullName evidence="13">PQ-loop repeat-containing protein 2</fullName>
    </alternativeName>
    <alternativeName>
        <fullName evidence="14">Solute carrier family 66 member 1</fullName>
    </alternativeName>
</protein>
<reference evidence="16" key="1">
    <citation type="submission" date="2019-07" db="EMBL/GenBank/DDBJ databases">
        <authorList>
            <consortium name="Wellcome Sanger Institute Data Sharing"/>
        </authorList>
    </citation>
    <scope>NUCLEOTIDE SEQUENCE [LARGE SCALE GENOMIC DNA]</scope>
</reference>
<accession>A0A8C4ZLC4</accession>
<dbReference type="AlphaFoldDB" id="A0A8C4ZLC4"/>
<dbReference type="GO" id="GO:0015174">
    <property type="term" value="F:basic amino acid transmembrane transporter activity"/>
    <property type="evidence" value="ECO:0007669"/>
    <property type="project" value="UniProtKB-ARBA"/>
</dbReference>
<keyword evidence="7 15" id="KW-0472">Membrane</keyword>
<comment type="subcellular location">
    <subcellularLocation>
        <location evidence="1">Lysosome membrane</location>
        <topology evidence="1">Multi-pass membrane protein</topology>
    </subcellularLocation>
</comment>
<dbReference type="Ensembl" id="ENSGMOT00000017569.2">
    <property type="protein sequence ID" value="ENSGMOP00000017141.2"/>
    <property type="gene ID" value="ENSGMOG00000015992.2"/>
</dbReference>
<dbReference type="PANTHER" id="PTHR16201">
    <property type="entry name" value="SEVEN TRANSMEMBRANE PROTEIN 1-RELATED"/>
    <property type="match status" value="1"/>
</dbReference>
<evidence type="ECO:0000256" key="6">
    <source>
        <dbReference type="ARBA" id="ARBA00022989"/>
    </source>
</evidence>
<evidence type="ECO:0000256" key="4">
    <source>
        <dbReference type="ARBA" id="ARBA00022737"/>
    </source>
</evidence>
<evidence type="ECO:0000256" key="13">
    <source>
        <dbReference type="ARBA" id="ARBA00079342"/>
    </source>
</evidence>
<name>A0A8C4ZLC4_GADMO</name>
<dbReference type="InterPro" id="IPR036259">
    <property type="entry name" value="MFS_trans_sf"/>
</dbReference>
<reference evidence="16" key="2">
    <citation type="submission" date="2025-08" db="UniProtKB">
        <authorList>
            <consortium name="Ensembl"/>
        </authorList>
    </citation>
    <scope>IDENTIFICATION</scope>
</reference>
<dbReference type="GO" id="GO:0005765">
    <property type="term" value="C:lysosomal membrane"/>
    <property type="evidence" value="ECO:0007669"/>
    <property type="project" value="UniProtKB-SubCell"/>
</dbReference>
<dbReference type="Proteomes" id="UP000694546">
    <property type="component" value="Chromosome 1"/>
</dbReference>
<evidence type="ECO:0000256" key="12">
    <source>
        <dbReference type="ARBA" id="ARBA00068323"/>
    </source>
</evidence>
<feature type="transmembrane region" description="Helical" evidence="15">
    <location>
        <begin position="241"/>
        <end position="260"/>
    </location>
</feature>
<feature type="transmembrane region" description="Helical" evidence="15">
    <location>
        <begin position="84"/>
        <end position="104"/>
    </location>
</feature>
<dbReference type="OMA" id="DMCIFIQ"/>
<dbReference type="FunFam" id="1.20.1280.290:FF:000013">
    <property type="entry name" value="lysosomal amino acid transporter 1 homolog"/>
    <property type="match status" value="1"/>
</dbReference>
<dbReference type="PANTHER" id="PTHR16201:SF36">
    <property type="entry name" value="LYSOSOMAL AMINO ACID TRANSPORTER 1 HOMOLOG"/>
    <property type="match status" value="1"/>
</dbReference>
<keyword evidence="4" id="KW-0677">Repeat</keyword>
<evidence type="ECO:0000256" key="15">
    <source>
        <dbReference type="SAM" id="Phobius"/>
    </source>
</evidence>
<dbReference type="FunFam" id="1.20.1280.290:FF:000017">
    <property type="entry name" value="lysosomal amino acid transporter 1 homolog"/>
    <property type="match status" value="1"/>
</dbReference>
<dbReference type="GeneID" id="115540094"/>
<dbReference type="Pfam" id="PF04193">
    <property type="entry name" value="PQ-loop"/>
    <property type="match status" value="2"/>
</dbReference>
<feature type="transmembrane region" description="Helical" evidence="15">
    <location>
        <begin position="149"/>
        <end position="169"/>
    </location>
</feature>
<gene>
    <name evidence="16" type="primary">slc66a1</name>
</gene>
<evidence type="ECO:0000256" key="7">
    <source>
        <dbReference type="ARBA" id="ARBA00023136"/>
    </source>
</evidence>
<evidence type="ECO:0000256" key="14">
    <source>
        <dbReference type="ARBA" id="ARBA00081269"/>
    </source>
</evidence>
<keyword evidence="2" id="KW-0813">Transport</keyword>
<feature type="transmembrane region" description="Helical" evidence="15">
    <location>
        <begin position="198"/>
        <end position="220"/>
    </location>
</feature>
<dbReference type="InterPro" id="IPR051415">
    <property type="entry name" value="LAAT-1"/>
</dbReference>
<evidence type="ECO:0000256" key="3">
    <source>
        <dbReference type="ARBA" id="ARBA00022692"/>
    </source>
</evidence>
<keyword evidence="17" id="KW-1185">Reference proteome</keyword>
<keyword evidence="9" id="KW-0458">Lysosome</keyword>
<dbReference type="OrthoDB" id="8048523at2759"/>
<comment type="function">
    <text evidence="11">Amino acid transporter that specifically mediates the pH-dependent export of the cationic amino acids arginine, histidine and lysine from lysosomes.</text>
</comment>
<dbReference type="InterPro" id="IPR006603">
    <property type="entry name" value="PQ-loop_rpt"/>
</dbReference>
<proteinExistence type="inferred from homology"/>
<dbReference type="Gene3D" id="1.20.1280.290">
    <property type="match status" value="2"/>
</dbReference>
<organism evidence="16 17">
    <name type="scientific">Gadus morhua</name>
    <name type="common">Atlantic cod</name>
    <dbReference type="NCBI Taxonomy" id="8049"/>
    <lineage>
        <taxon>Eukaryota</taxon>
        <taxon>Metazoa</taxon>
        <taxon>Chordata</taxon>
        <taxon>Craniata</taxon>
        <taxon>Vertebrata</taxon>
        <taxon>Euteleostomi</taxon>
        <taxon>Actinopterygii</taxon>
        <taxon>Neopterygii</taxon>
        <taxon>Teleostei</taxon>
        <taxon>Neoteleostei</taxon>
        <taxon>Acanthomorphata</taxon>
        <taxon>Zeiogadaria</taxon>
        <taxon>Gadariae</taxon>
        <taxon>Gadiformes</taxon>
        <taxon>Gadoidei</taxon>
        <taxon>Gadidae</taxon>
        <taxon>Gadus</taxon>
    </lineage>
</organism>
<evidence type="ECO:0000256" key="8">
    <source>
        <dbReference type="ARBA" id="ARBA00023180"/>
    </source>
</evidence>
<reference evidence="16" key="3">
    <citation type="submission" date="2025-09" db="UniProtKB">
        <authorList>
            <consortium name="Ensembl"/>
        </authorList>
    </citation>
    <scope>IDENTIFICATION</scope>
</reference>
<evidence type="ECO:0000256" key="9">
    <source>
        <dbReference type="ARBA" id="ARBA00023228"/>
    </source>
</evidence>
<evidence type="ECO:0000256" key="10">
    <source>
        <dbReference type="ARBA" id="ARBA00038039"/>
    </source>
</evidence>
<dbReference type="SUPFAM" id="SSF103473">
    <property type="entry name" value="MFS general substrate transporter"/>
    <property type="match status" value="1"/>
</dbReference>
<evidence type="ECO:0000256" key="2">
    <source>
        <dbReference type="ARBA" id="ARBA00022448"/>
    </source>
</evidence>
<evidence type="ECO:0000256" key="11">
    <source>
        <dbReference type="ARBA" id="ARBA00056009"/>
    </source>
</evidence>
<feature type="transmembrane region" description="Helical" evidence="15">
    <location>
        <begin position="50"/>
        <end position="72"/>
    </location>
</feature>
<comment type="similarity">
    <text evidence="10">Belongs to the laat-1 family.</text>
</comment>
<dbReference type="KEGG" id="gmh:115540094"/>
<feature type="transmembrane region" description="Helical" evidence="15">
    <location>
        <begin position="116"/>
        <end position="133"/>
    </location>
</feature>
<dbReference type="CTD" id="54896"/>
<keyword evidence="8" id="KW-0325">Glycoprotein</keyword>
<dbReference type="SMART" id="SM00679">
    <property type="entry name" value="CTNS"/>
    <property type="match status" value="2"/>
</dbReference>
<keyword evidence="6 15" id="KW-1133">Transmembrane helix</keyword>
<dbReference type="GeneTree" id="ENSGT00390000003344"/>
<keyword evidence="5" id="KW-0029">Amino-acid transport</keyword>
<sequence>MTNMQGAEVLARGSFGWAIDDGGNFSTICPNGSEWVWEGLKECAQDSRDMASVFLGLISIVCFMGSSMPQYYSSCKTGNMDQALSIWFLLLWLGGDVCNLVGSFLADQLPLQTYTAIYYVLADLMIIGLYVYYRSQNRRRQGGSPARRVLNVVGVACVLGLLGHLGPLASPALHQETLADGFKGRALLWTADPSAPGIRAFTTKEIIGFSIGSISSLLYLCSRLPQMYTNYTRKSTEGVSYYLFALVILGNTMYGLSVLLKNPDRGQGEGSYVIHHLPWLIGSLGTLALDLAITLQFIIYRPKHPSVHDDEISPLLGSGGK</sequence>